<name>A0A6J4JYM4_9CHLR</name>
<dbReference type="EMBL" id="CADCTC010000251">
    <property type="protein sequence ID" value="CAA9290934.1"/>
    <property type="molecule type" value="Genomic_DNA"/>
</dbReference>
<proteinExistence type="predicted"/>
<feature type="domain" description="N-acetyltransferase" evidence="3">
    <location>
        <begin position="180"/>
        <end position="358"/>
    </location>
</feature>
<keyword evidence="1" id="KW-0808">Transferase</keyword>
<evidence type="ECO:0000259" key="3">
    <source>
        <dbReference type="PROSITE" id="PS51186"/>
    </source>
</evidence>
<evidence type="ECO:0000313" key="4">
    <source>
        <dbReference type="EMBL" id="CAA9290934.1"/>
    </source>
</evidence>
<organism evidence="4">
    <name type="scientific">uncultured Chloroflexota bacterium</name>
    <dbReference type="NCBI Taxonomy" id="166587"/>
    <lineage>
        <taxon>Bacteria</taxon>
        <taxon>Bacillati</taxon>
        <taxon>Chloroflexota</taxon>
        <taxon>environmental samples</taxon>
    </lineage>
</organism>
<dbReference type="InterPro" id="IPR000182">
    <property type="entry name" value="GNAT_dom"/>
</dbReference>
<dbReference type="GO" id="GO:0016747">
    <property type="term" value="F:acyltransferase activity, transferring groups other than amino-acyl groups"/>
    <property type="evidence" value="ECO:0007669"/>
    <property type="project" value="InterPro"/>
</dbReference>
<dbReference type="PANTHER" id="PTHR43420:SF12">
    <property type="entry name" value="N-ACETYLTRANSFERASE DOMAIN-CONTAINING PROTEIN"/>
    <property type="match status" value="1"/>
</dbReference>
<keyword evidence="2" id="KW-0012">Acyltransferase</keyword>
<feature type="domain" description="N-acetyltransferase" evidence="3">
    <location>
        <begin position="11"/>
        <end position="177"/>
    </location>
</feature>
<reference evidence="4" key="1">
    <citation type="submission" date="2020-02" db="EMBL/GenBank/DDBJ databases">
        <authorList>
            <person name="Meier V. D."/>
        </authorList>
    </citation>
    <scope>NUCLEOTIDE SEQUENCE</scope>
    <source>
        <strain evidence="4">AVDCRST_MAG77</strain>
    </source>
</reference>
<evidence type="ECO:0000256" key="2">
    <source>
        <dbReference type="ARBA" id="ARBA00023315"/>
    </source>
</evidence>
<dbReference type="SUPFAM" id="SSF55729">
    <property type="entry name" value="Acyl-CoA N-acyltransferases (Nat)"/>
    <property type="match status" value="2"/>
</dbReference>
<dbReference type="InterPro" id="IPR016181">
    <property type="entry name" value="Acyl_CoA_acyltransferase"/>
</dbReference>
<protein>
    <recommendedName>
        <fullName evidence="3">N-acetyltransferase domain-containing protein</fullName>
    </recommendedName>
</protein>
<dbReference type="InterPro" id="IPR050680">
    <property type="entry name" value="YpeA/RimI_acetyltransf"/>
</dbReference>
<evidence type="ECO:0000256" key="1">
    <source>
        <dbReference type="ARBA" id="ARBA00022679"/>
    </source>
</evidence>
<dbReference type="CDD" id="cd04301">
    <property type="entry name" value="NAT_SF"/>
    <property type="match status" value="1"/>
</dbReference>
<dbReference type="PROSITE" id="PS51186">
    <property type="entry name" value="GNAT"/>
    <property type="match status" value="2"/>
</dbReference>
<gene>
    <name evidence="4" type="ORF">AVDCRST_MAG77-4716</name>
</gene>
<accession>A0A6J4JYM4</accession>
<dbReference type="Gene3D" id="3.40.630.30">
    <property type="match status" value="1"/>
</dbReference>
<sequence length="365" mass="39951">MDGSVSAPPEFDWRPLVADDAPALRRLVAECDRAPNAEGAYAYTLPSLERVLASDGESMAARDSLCAVDGHGRVAAAAWARVPPGVRHEYRGLLLGAVHPRNRCRGLGSFLLQWAERRARALLTALPDDRHKILRIEFPGSRDDAVPLYGRRGFSLHHTEIEMERDLRAPIPQAPLPRDLELVEWAPEWEQAFYETWADAFSDRPGRAAWTRGEWVAGFGGGSAFRPDLSWLALHRIQGDAAARVPGPLRTRTSVATAGYVLCDVRELRPTTVSPVRARSGEAVQRVGGIRQVGVRPAWRGRGVATALLCAAMRAFRAEGIERAMLEVNANNSAARRLYERLGFIAGSRFTVFTKPAPALGAPGS</sequence>
<dbReference type="PANTHER" id="PTHR43420">
    <property type="entry name" value="ACETYLTRANSFERASE"/>
    <property type="match status" value="1"/>
</dbReference>
<dbReference type="AlphaFoldDB" id="A0A6J4JYM4"/>
<dbReference type="Pfam" id="PF00583">
    <property type="entry name" value="Acetyltransf_1"/>
    <property type="match status" value="2"/>
</dbReference>